<dbReference type="GO" id="GO:0009231">
    <property type="term" value="P:riboflavin biosynthetic process"/>
    <property type="evidence" value="ECO:0007669"/>
    <property type="project" value="TreeGrafter"/>
</dbReference>
<proteinExistence type="inferred from homology"/>
<comment type="cofactor">
    <cofactor evidence="1">
        <name>Zn(2+)</name>
        <dbReference type="ChEBI" id="CHEBI:29105"/>
    </cofactor>
</comment>
<keyword evidence="4" id="KW-0862">Zinc</keyword>
<dbReference type="STRING" id="53254.SAMN05660750_03948"/>
<dbReference type="GO" id="GO:0016811">
    <property type="term" value="F:hydrolase activity, acting on carbon-nitrogen (but not peptide) bonds, in linear amides"/>
    <property type="evidence" value="ECO:0007669"/>
    <property type="project" value="TreeGrafter"/>
</dbReference>
<evidence type="ECO:0000313" key="8">
    <source>
        <dbReference type="Proteomes" id="UP000051562"/>
    </source>
</evidence>
<evidence type="ECO:0000256" key="3">
    <source>
        <dbReference type="ARBA" id="ARBA00022801"/>
    </source>
</evidence>
<dbReference type="InterPro" id="IPR003785">
    <property type="entry name" value="Creatininase/forma_Hydrolase"/>
</dbReference>
<comment type="similarity">
    <text evidence="5">Belongs to the creatininase superfamily.</text>
</comment>
<organism evidence="6 8">
    <name type="scientific">Bosea thiooxidans</name>
    <dbReference type="NCBI Taxonomy" id="53254"/>
    <lineage>
        <taxon>Bacteria</taxon>
        <taxon>Pseudomonadati</taxon>
        <taxon>Pseudomonadota</taxon>
        <taxon>Alphaproteobacteria</taxon>
        <taxon>Hyphomicrobiales</taxon>
        <taxon>Boseaceae</taxon>
        <taxon>Bosea</taxon>
    </lineage>
</organism>
<dbReference type="Proteomes" id="UP000190130">
    <property type="component" value="Unassembled WGS sequence"/>
</dbReference>
<dbReference type="OrthoDB" id="9801445at2"/>
<evidence type="ECO:0000313" key="9">
    <source>
        <dbReference type="Proteomes" id="UP000190130"/>
    </source>
</evidence>
<evidence type="ECO:0000256" key="4">
    <source>
        <dbReference type="ARBA" id="ARBA00022833"/>
    </source>
</evidence>
<name>A0A0Q3PKQ9_9HYPH</name>
<dbReference type="GO" id="GO:0046872">
    <property type="term" value="F:metal ion binding"/>
    <property type="evidence" value="ECO:0007669"/>
    <property type="project" value="UniProtKB-KW"/>
</dbReference>
<protein>
    <submittedName>
        <fullName evidence="7">Creatinine amidohydrolase</fullName>
    </submittedName>
</protein>
<dbReference type="Pfam" id="PF02633">
    <property type="entry name" value="Creatininase"/>
    <property type="match status" value="1"/>
</dbReference>
<evidence type="ECO:0000256" key="1">
    <source>
        <dbReference type="ARBA" id="ARBA00001947"/>
    </source>
</evidence>
<accession>A0A0Q3PKQ9</accession>
<dbReference type="PANTHER" id="PTHR35005">
    <property type="entry name" value="3-DEHYDRO-SCYLLO-INOSOSE HYDROLASE"/>
    <property type="match status" value="1"/>
</dbReference>
<keyword evidence="2" id="KW-0479">Metal-binding</keyword>
<dbReference type="AlphaFoldDB" id="A0A0Q3PKQ9"/>
<dbReference type="InterPro" id="IPR024087">
    <property type="entry name" value="Creatininase-like_sf"/>
</dbReference>
<keyword evidence="3 7" id="KW-0378">Hydrolase</keyword>
<dbReference type="Gene3D" id="3.40.50.10310">
    <property type="entry name" value="Creatininase"/>
    <property type="match status" value="1"/>
</dbReference>
<reference evidence="6 8" key="1">
    <citation type="submission" date="2015-10" db="EMBL/GenBank/DDBJ databases">
        <title>Draft genome of Bosea thiooxidans.</title>
        <authorList>
            <person name="Wang X."/>
        </authorList>
    </citation>
    <scope>NUCLEOTIDE SEQUENCE [LARGE SCALE GENOMIC DNA]</scope>
    <source>
        <strain evidence="6 8">CGMCC 9174</strain>
    </source>
</reference>
<dbReference type="EMBL" id="LMAR01000037">
    <property type="protein sequence ID" value="KQK30326.1"/>
    <property type="molecule type" value="Genomic_DNA"/>
</dbReference>
<keyword evidence="8" id="KW-1185">Reference proteome</keyword>
<dbReference type="EMBL" id="FUYX01000012">
    <property type="protein sequence ID" value="SKC06164.1"/>
    <property type="molecule type" value="Genomic_DNA"/>
</dbReference>
<sequence>MASVLWQDLTAEELRAKAAADAIVVLPVASIEQHGPHLPVGVDTILCGGVCKAAAERADDVEVVVAPTLWCGMAEHHMAFGGTFTFDIPTYRAVLLSFLGSIERHGFHRVLIVNGHGGNIAALTAFLPDFARETRLQIEATTYFLLAQEALAPLLEDQKGVQHACEVETSMMMVLAPGSVREPRLNEAFGARDGLPGRPAVSRHRSFREMTETGVVGDARRASVAKGQACLDACAEALAGLLREMGKVG</sequence>
<reference evidence="7 9" key="2">
    <citation type="submission" date="2017-02" db="EMBL/GenBank/DDBJ databases">
        <authorList>
            <person name="Peterson S.W."/>
        </authorList>
    </citation>
    <scope>NUCLEOTIDE SEQUENCE [LARGE SCALE GENOMIC DNA]</scope>
    <source>
        <strain evidence="7 9">DSM 9653</strain>
    </source>
</reference>
<dbReference type="SUPFAM" id="SSF102215">
    <property type="entry name" value="Creatininase"/>
    <property type="match status" value="1"/>
</dbReference>
<gene>
    <name evidence="6" type="ORF">ARD30_13850</name>
    <name evidence="7" type="ORF">SAMN05660750_03948</name>
</gene>
<dbReference type="Proteomes" id="UP000051562">
    <property type="component" value="Unassembled WGS sequence"/>
</dbReference>
<evidence type="ECO:0000313" key="6">
    <source>
        <dbReference type="EMBL" id="KQK30326.1"/>
    </source>
</evidence>
<evidence type="ECO:0000256" key="5">
    <source>
        <dbReference type="ARBA" id="ARBA00024029"/>
    </source>
</evidence>
<dbReference type="PANTHER" id="PTHR35005:SF1">
    <property type="entry name" value="2-AMINO-5-FORMYLAMINO-6-RIBOSYLAMINOPYRIMIDIN-4(3H)-ONE 5'-MONOPHOSPHATE DEFORMYLASE"/>
    <property type="match status" value="1"/>
</dbReference>
<evidence type="ECO:0000313" key="7">
    <source>
        <dbReference type="EMBL" id="SKC06164.1"/>
    </source>
</evidence>
<evidence type="ECO:0000256" key="2">
    <source>
        <dbReference type="ARBA" id="ARBA00022723"/>
    </source>
</evidence>
<dbReference type="RefSeq" id="WP_055728349.1">
    <property type="nucleotide sequence ID" value="NZ_FUYX01000012.1"/>
</dbReference>